<keyword evidence="2 4" id="KW-0418">Kinase</keyword>
<feature type="domain" description="Carbohydrate kinase PfkB" evidence="3">
    <location>
        <begin position="10"/>
        <end position="294"/>
    </location>
</feature>
<dbReference type="Gene3D" id="3.40.1190.20">
    <property type="match status" value="1"/>
</dbReference>
<dbReference type="GO" id="GO:0016798">
    <property type="term" value="F:hydrolase activity, acting on glycosyl bonds"/>
    <property type="evidence" value="ECO:0007669"/>
    <property type="project" value="TreeGrafter"/>
</dbReference>
<dbReference type="Proteomes" id="UP000298484">
    <property type="component" value="Unassembled WGS sequence"/>
</dbReference>
<dbReference type="GO" id="GO:0004730">
    <property type="term" value="F:pseudouridylate synthase activity"/>
    <property type="evidence" value="ECO:0007669"/>
    <property type="project" value="TreeGrafter"/>
</dbReference>
<dbReference type="AlphaFoldDB" id="A0A4Y9AB89"/>
<dbReference type="PROSITE" id="PS00584">
    <property type="entry name" value="PFKB_KINASES_2"/>
    <property type="match status" value="1"/>
</dbReference>
<dbReference type="OrthoDB" id="9806249at2"/>
<organism evidence="4 5">
    <name type="scientific">Lentibacillus salicampi</name>
    <dbReference type="NCBI Taxonomy" id="175306"/>
    <lineage>
        <taxon>Bacteria</taxon>
        <taxon>Bacillati</taxon>
        <taxon>Bacillota</taxon>
        <taxon>Bacilli</taxon>
        <taxon>Bacillales</taxon>
        <taxon>Bacillaceae</taxon>
        <taxon>Lentibacillus</taxon>
    </lineage>
</organism>
<dbReference type="InterPro" id="IPR029056">
    <property type="entry name" value="Ribokinase-like"/>
</dbReference>
<evidence type="ECO:0000256" key="1">
    <source>
        <dbReference type="ARBA" id="ARBA00022679"/>
    </source>
</evidence>
<evidence type="ECO:0000259" key="3">
    <source>
        <dbReference type="Pfam" id="PF00294"/>
    </source>
</evidence>
<dbReference type="CDD" id="cd01941">
    <property type="entry name" value="YeiC_kinase_like"/>
    <property type="match status" value="1"/>
</dbReference>
<reference evidence="4 5" key="1">
    <citation type="submission" date="2019-03" db="EMBL/GenBank/DDBJ databases">
        <title>Genome sequence of Lentibacillus salicampi ATCC BAA-719.</title>
        <authorList>
            <person name="Maclea K.S."/>
            <person name="Simoes Junior M."/>
        </authorList>
    </citation>
    <scope>NUCLEOTIDE SEQUENCE [LARGE SCALE GENOMIC DNA]</scope>
    <source>
        <strain evidence="4 5">ATCC BAA-719</strain>
    </source>
</reference>
<keyword evidence="1" id="KW-0808">Transferase</keyword>
<dbReference type="InterPro" id="IPR002173">
    <property type="entry name" value="Carboh/pur_kinase_PfkB_CS"/>
</dbReference>
<dbReference type="PANTHER" id="PTHR42909:SF4">
    <property type="entry name" value="CARBOHYDRATE KINASE, PFKB FAMILY"/>
    <property type="match status" value="1"/>
</dbReference>
<sequence length="319" mass="34309">MNTNEASPIICIGGSNVDRKFYLNQQIIQGTSNPVSSSSSVGGVARNIAENLGRLGGNVKLITAGGNDAAWKEIAQASSPFMDLDFAAQYENQSTGNYTAVLDERGDLSVAFADMDIFDDITPELLQRNQAILQQAACIVADLNCPAETIDFLCSFTAQEAIPLVVIPVSAPKMDRLPRSLSSVSWLIVNKDETETFLNIDIQTDQDWKESVKKWLDSGVENVVVTNGSEGAMAGAQSGETGHYQAVETPDIIDVTGAGDSFCSAVIHAWLQKQPLDAIIQSGMVNAHKTILSNETVRTDLSFNQLAEDVQRINASGNH</sequence>
<comment type="caution">
    <text evidence="4">The sequence shown here is derived from an EMBL/GenBank/DDBJ whole genome shotgun (WGS) entry which is preliminary data.</text>
</comment>
<gene>
    <name evidence="4" type="ORF">E4U82_08275</name>
</gene>
<evidence type="ECO:0000313" key="5">
    <source>
        <dbReference type="Proteomes" id="UP000298484"/>
    </source>
</evidence>
<name>A0A4Y9AB89_9BACI</name>
<dbReference type="EMBL" id="SRHY01000009">
    <property type="protein sequence ID" value="TFJ93188.1"/>
    <property type="molecule type" value="Genomic_DNA"/>
</dbReference>
<dbReference type="GO" id="GO:0005737">
    <property type="term" value="C:cytoplasm"/>
    <property type="evidence" value="ECO:0007669"/>
    <property type="project" value="TreeGrafter"/>
</dbReference>
<dbReference type="InterPro" id="IPR011611">
    <property type="entry name" value="PfkB_dom"/>
</dbReference>
<dbReference type="PANTHER" id="PTHR42909">
    <property type="entry name" value="ZGC:136858"/>
    <property type="match status" value="1"/>
</dbReference>
<accession>A0A4Y9AB89</accession>
<dbReference type="SUPFAM" id="SSF53613">
    <property type="entry name" value="Ribokinase-like"/>
    <property type="match status" value="1"/>
</dbReference>
<evidence type="ECO:0000313" key="4">
    <source>
        <dbReference type="EMBL" id="TFJ93188.1"/>
    </source>
</evidence>
<evidence type="ECO:0000256" key="2">
    <source>
        <dbReference type="ARBA" id="ARBA00022777"/>
    </source>
</evidence>
<dbReference type="PROSITE" id="PS00583">
    <property type="entry name" value="PFKB_KINASES_1"/>
    <property type="match status" value="1"/>
</dbReference>
<dbReference type="RefSeq" id="WP_135109729.1">
    <property type="nucleotide sequence ID" value="NZ_SRHY01000009.1"/>
</dbReference>
<proteinExistence type="predicted"/>
<dbReference type="Pfam" id="PF00294">
    <property type="entry name" value="PfkB"/>
    <property type="match status" value="1"/>
</dbReference>
<dbReference type="GO" id="GO:0016301">
    <property type="term" value="F:kinase activity"/>
    <property type="evidence" value="ECO:0007669"/>
    <property type="project" value="UniProtKB-KW"/>
</dbReference>
<keyword evidence="5" id="KW-1185">Reference proteome</keyword>
<protein>
    <submittedName>
        <fullName evidence="4">Carbohydrate kinase</fullName>
    </submittedName>
</protein>